<dbReference type="PROSITE" id="PS51746">
    <property type="entry name" value="PPM_2"/>
    <property type="match status" value="1"/>
</dbReference>
<dbReference type="InterPro" id="IPR036457">
    <property type="entry name" value="PPM-type-like_dom_sf"/>
</dbReference>
<evidence type="ECO:0000313" key="11">
    <source>
        <dbReference type="EMBL" id="GFH06592.1"/>
    </source>
</evidence>
<evidence type="ECO:0000256" key="2">
    <source>
        <dbReference type="ARBA" id="ARBA00001946"/>
    </source>
</evidence>
<evidence type="ECO:0000256" key="7">
    <source>
        <dbReference type="ARBA" id="ARBA00022912"/>
    </source>
</evidence>
<evidence type="ECO:0000256" key="1">
    <source>
        <dbReference type="ARBA" id="ARBA00001936"/>
    </source>
</evidence>
<organism evidence="11 12">
    <name type="scientific">Haematococcus lacustris</name>
    <name type="common">Green alga</name>
    <name type="synonym">Haematococcus pluvialis</name>
    <dbReference type="NCBI Taxonomy" id="44745"/>
    <lineage>
        <taxon>Eukaryota</taxon>
        <taxon>Viridiplantae</taxon>
        <taxon>Chlorophyta</taxon>
        <taxon>core chlorophytes</taxon>
        <taxon>Chlorophyceae</taxon>
        <taxon>CS clade</taxon>
        <taxon>Chlamydomonadales</taxon>
        <taxon>Haematococcaceae</taxon>
        <taxon>Haematococcus</taxon>
    </lineage>
</organism>
<comment type="similarity">
    <text evidence="9">Belongs to the PP2C family.</text>
</comment>
<dbReference type="PROSITE" id="PS01032">
    <property type="entry name" value="PPM_1"/>
    <property type="match status" value="1"/>
</dbReference>
<dbReference type="PANTHER" id="PTHR13832">
    <property type="entry name" value="PROTEIN PHOSPHATASE 2C"/>
    <property type="match status" value="1"/>
</dbReference>
<comment type="cofactor">
    <cofactor evidence="2">
        <name>Mg(2+)</name>
        <dbReference type="ChEBI" id="CHEBI:18420"/>
    </cofactor>
</comment>
<keyword evidence="4" id="KW-0479">Metal-binding</keyword>
<dbReference type="PANTHER" id="PTHR13832:SF840">
    <property type="entry name" value="PROTEIN PHOSPHATASE 2C 60-RELATED"/>
    <property type="match status" value="1"/>
</dbReference>
<evidence type="ECO:0000313" key="12">
    <source>
        <dbReference type="Proteomes" id="UP000485058"/>
    </source>
</evidence>
<evidence type="ECO:0000256" key="8">
    <source>
        <dbReference type="ARBA" id="ARBA00023211"/>
    </source>
</evidence>
<keyword evidence="7 9" id="KW-0904">Protein phosphatase</keyword>
<gene>
    <name evidence="11" type="ORF">HaLaN_01247</name>
</gene>
<dbReference type="InterPro" id="IPR000222">
    <property type="entry name" value="PP2C_BS"/>
</dbReference>
<evidence type="ECO:0000256" key="5">
    <source>
        <dbReference type="ARBA" id="ARBA00022801"/>
    </source>
</evidence>
<evidence type="ECO:0000256" key="9">
    <source>
        <dbReference type="RuleBase" id="RU003465"/>
    </source>
</evidence>
<evidence type="ECO:0000256" key="3">
    <source>
        <dbReference type="ARBA" id="ARBA00013081"/>
    </source>
</evidence>
<evidence type="ECO:0000259" key="10">
    <source>
        <dbReference type="PROSITE" id="PS51746"/>
    </source>
</evidence>
<dbReference type="EC" id="3.1.3.16" evidence="3"/>
<dbReference type="AlphaFoldDB" id="A0A699YU94"/>
<dbReference type="Proteomes" id="UP000485058">
    <property type="component" value="Unassembled WGS sequence"/>
</dbReference>
<keyword evidence="12" id="KW-1185">Reference proteome</keyword>
<keyword evidence="6" id="KW-0460">Magnesium</keyword>
<dbReference type="SUPFAM" id="SSF81606">
    <property type="entry name" value="PP2C-like"/>
    <property type="match status" value="1"/>
</dbReference>
<reference evidence="11 12" key="1">
    <citation type="submission" date="2020-02" db="EMBL/GenBank/DDBJ databases">
        <title>Draft genome sequence of Haematococcus lacustris strain NIES-144.</title>
        <authorList>
            <person name="Morimoto D."/>
            <person name="Nakagawa S."/>
            <person name="Yoshida T."/>
            <person name="Sawayama S."/>
        </authorList>
    </citation>
    <scope>NUCLEOTIDE SEQUENCE [LARGE SCALE GENOMIC DNA]</scope>
    <source>
        <strain evidence="11 12">NIES-144</strain>
    </source>
</reference>
<keyword evidence="8" id="KW-0464">Manganese</keyword>
<name>A0A699YU94_HAELA</name>
<dbReference type="SMART" id="SM00332">
    <property type="entry name" value="PP2Cc"/>
    <property type="match status" value="1"/>
</dbReference>
<dbReference type="InterPro" id="IPR015655">
    <property type="entry name" value="PP2C"/>
</dbReference>
<comment type="caution">
    <text evidence="11">The sequence shown here is derived from an EMBL/GenBank/DDBJ whole genome shotgun (WGS) entry which is preliminary data.</text>
</comment>
<dbReference type="GO" id="GO:0046872">
    <property type="term" value="F:metal ion binding"/>
    <property type="evidence" value="ECO:0007669"/>
    <property type="project" value="UniProtKB-KW"/>
</dbReference>
<dbReference type="Pfam" id="PF00481">
    <property type="entry name" value="PP2C"/>
    <property type="match status" value="1"/>
</dbReference>
<comment type="cofactor">
    <cofactor evidence="1">
        <name>Mn(2+)</name>
        <dbReference type="ChEBI" id="CHEBI:29035"/>
    </cofactor>
</comment>
<dbReference type="CDD" id="cd00143">
    <property type="entry name" value="PP2Cc"/>
    <property type="match status" value="1"/>
</dbReference>
<proteinExistence type="inferred from homology"/>
<sequence>MEDAHLVDLELDSQTGLMAVFDGHGGLHCADYCATNLPSVLKNTEGWAAGNLSGALQQAFLALDASITTSCPASSGTTSTVALLRGNQLIVAGVGDSKGMFVRGGRAMAMTVDHRPDAPEEEARIRGAGGFVHRGRVNACLNVSRALGDAQFKQDACRSPHEQQVSPQPDVREAHAVSPTDFLLLCSDGVWNSMRENVVLRFVRQKLLSGLTPADVCAALCRGMG</sequence>
<dbReference type="GO" id="GO:0004722">
    <property type="term" value="F:protein serine/threonine phosphatase activity"/>
    <property type="evidence" value="ECO:0007669"/>
    <property type="project" value="UniProtKB-EC"/>
</dbReference>
<keyword evidence="5 9" id="KW-0378">Hydrolase</keyword>
<dbReference type="InterPro" id="IPR001932">
    <property type="entry name" value="PPM-type_phosphatase-like_dom"/>
</dbReference>
<feature type="domain" description="PPM-type phosphatase" evidence="10">
    <location>
        <begin position="1"/>
        <end position="225"/>
    </location>
</feature>
<protein>
    <recommendedName>
        <fullName evidence="3">protein-serine/threonine phosphatase</fullName>
        <ecNumber evidence="3">3.1.3.16</ecNumber>
    </recommendedName>
</protein>
<dbReference type="Gene3D" id="3.60.40.10">
    <property type="entry name" value="PPM-type phosphatase domain"/>
    <property type="match status" value="1"/>
</dbReference>
<accession>A0A699YU94</accession>
<evidence type="ECO:0000256" key="4">
    <source>
        <dbReference type="ARBA" id="ARBA00022723"/>
    </source>
</evidence>
<dbReference type="EMBL" id="BLLF01000046">
    <property type="protein sequence ID" value="GFH06592.1"/>
    <property type="molecule type" value="Genomic_DNA"/>
</dbReference>
<evidence type="ECO:0000256" key="6">
    <source>
        <dbReference type="ARBA" id="ARBA00022842"/>
    </source>
</evidence>